<evidence type="ECO:0000256" key="4">
    <source>
        <dbReference type="ARBA" id="ARBA00022481"/>
    </source>
</evidence>
<protein>
    <submittedName>
        <fullName evidence="10">Prepilin-type N-terminal cleavage/methylation domain-containing protein</fullName>
    </submittedName>
</protein>
<sequence>MQSSTKLSRRATTRRSRAQRGVTLIEALVALVVMAFGMVALVGLMTNLRYSSDLAKQRSEAMRLAQADLELLRSFTVLDKTPIANPPAGTTDYDNDLKSKTFPAIVGQNTNATFSLVRTVQPLVADAQEPQAKMVTVRVSWQDRSNTQQTLTLEGIISRSDPAYTMALGVTPPTEGVRTPDDRHPAIPRGAKNLGDGSSAFRPSRDSATVWVFNNLSGVITGKCSIDIDTPITTLTAESVESCKNNTVGYLVSGVIRFSTADSPNPAAPDGAALPVSVYVALRGSEFKDNIGQLLPGGEYPITPSSECFSDAPSSRASDQRLVDYNCIVYPNNQSPRNWWGQVLLSGIDLGDTGKTFKVCRYSADYNGNGYTYLAGSPPKVPFRIDNEEHPEVYRGVSVSLARQNFLVVRGDVRCPTAPAPDASKAIFVDYSTIQLQPSAP</sequence>
<evidence type="ECO:0000256" key="1">
    <source>
        <dbReference type="ARBA" id="ARBA00004377"/>
    </source>
</evidence>
<keyword evidence="6 9" id="KW-0812">Transmembrane</keyword>
<gene>
    <name evidence="10" type="ORF">LXT13_15670</name>
</gene>
<comment type="subcellular location">
    <subcellularLocation>
        <location evidence="1">Cell inner membrane</location>
        <topology evidence="1">Single-pass membrane protein</topology>
    </subcellularLocation>
</comment>
<evidence type="ECO:0000256" key="6">
    <source>
        <dbReference type="ARBA" id="ARBA00022692"/>
    </source>
</evidence>
<evidence type="ECO:0000256" key="2">
    <source>
        <dbReference type="ARBA" id="ARBA00008358"/>
    </source>
</evidence>
<evidence type="ECO:0000256" key="9">
    <source>
        <dbReference type="SAM" id="Phobius"/>
    </source>
</evidence>
<evidence type="ECO:0000313" key="11">
    <source>
        <dbReference type="Proteomes" id="UP001200741"/>
    </source>
</evidence>
<keyword evidence="4" id="KW-0488">Methylation</keyword>
<feature type="transmembrane region" description="Helical" evidence="9">
    <location>
        <begin position="21"/>
        <end position="45"/>
    </location>
</feature>
<evidence type="ECO:0000256" key="3">
    <source>
        <dbReference type="ARBA" id="ARBA00022475"/>
    </source>
</evidence>
<evidence type="ECO:0000256" key="7">
    <source>
        <dbReference type="ARBA" id="ARBA00022989"/>
    </source>
</evidence>
<evidence type="ECO:0000256" key="8">
    <source>
        <dbReference type="ARBA" id="ARBA00023136"/>
    </source>
</evidence>
<keyword evidence="7 9" id="KW-1133">Transmembrane helix</keyword>
<evidence type="ECO:0000313" key="10">
    <source>
        <dbReference type="EMBL" id="MCE4555845.1"/>
    </source>
</evidence>
<comment type="similarity">
    <text evidence="2">Belongs to the GSP I family.</text>
</comment>
<keyword evidence="11" id="KW-1185">Reference proteome</keyword>
<dbReference type="PANTHER" id="PTHR38779:SF2">
    <property type="entry name" value="TYPE II SECRETION SYSTEM PROTEIN I-RELATED"/>
    <property type="match status" value="1"/>
</dbReference>
<dbReference type="PROSITE" id="PS00409">
    <property type="entry name" value="PROKAR_NTER_METHYL"/>
    <property type="match status" value="1"/>
</dbReference>
<keyword evidence="3" id="KW-1003">Cell membrane</keyword>
<comment type="caution">
    <text evidence="10">The sequence shown here is derived from an EMBL/GenBank/DDBJ whole genome shotgun (WGS) entry which is preliminary data.</text>
</comment>
<dbReference type="Pfam" id="PF07963">
    <property type="entry name" value="N_methyl"/>
    <property type="match status" value="1"/>
</dbReference>
<name>A0ABS8XVV6_9BURK</name>
<proteinExistence type="inferred from homology"/>
<organism evidence="10 11">
    <name type="scientific">Pelomonas cellulosilytica</name>
    <dbReference type="NCBI Taxonomy" id="2906762"/>
    <lineage>
        <taxon>Bacteria</taxon>
        <taxon>Pseudomonadati</taxon>
        <taxon>Pseudomonadota</taxon>
        <taxon>Betaproteobacteria</taxon>
        <taxon>Burkholderiales</taxon>
        <taxon>Sphaerotilaceae</taxon>
        <taxon>Roseateles</taxon>
    </lineage>
</organism>
<dbReference type="InterPro" id="IPR012902">
    <property type="entry name" value="N_methyl_site"/>
</dbReference>
<dbReference type="InterPro" id="IPR010052">
    <property type="entry name" value="T2SS_protein-GspI"/>
</dbReference>
<accession>A0ABS8XVV6</accession>
<dbReference type="RefSeq" id="WP_233373212.1">
    <property type="nucleotide sequence ID" value="NZ_JAJTWU010000006.1"/>
</dbReference>
<dbReference type="Proteomes" id="UP001200741">
    <property type="component" value="Unassembled WGS sequence"/>
</dbReference>
<dbReference type="PANTHER" id="PTHR38779">
    <property type="entry name" value="TYPE II SECRETION SYSTEM PROTEIN I-RELATED"/>
    <property type="match status" value="1"/>
</dbReference>
<keyword evidence="8 9" id="KW-0472">Membrane</keyword>
<keyword evidence="5" id="KW-0997">Cell inner membrane</keyword>
<dbReference type="EMBL" id="JAJTWU010000006">
    <property type="protein sequence ID" value="MCE4555845.1"/>
    <property type="molecule type" value="Genomic_DNA"/>
</dbReference>
<reference evidence="10 11" key="1">
    <citation type="submission" date="2021-12" db="EMBL/GenBank/DDBJ databases">
        <title>Genome seq of P8.</title>
        <authorList>
            <person name="Seo T."/>
        </authorList>
    </citation>
    <scope>NUCLEOTIDE SEQUENCE [LARGE SCALE GENOMIC DNA]</scope>
    <source>
        <strain evidence="10 11">P8</strain>
    </source>
</reference>
<evidence type="ECO:0000256" key="5">
    <source>
        <dbReference type="ARBA" id="ARBA00022519"/>
    </source>
</evidence>